<dbReference type="InterPro" id="IPR009056">
    <property type="entry name" value="Cyt_c-like_dom"/>
</dbReference>
<evidence type="ECO:0000256" key="2">
    <source>
        <dbReference type="ARBA" id="ARBA00022617"/>
    </source>
</evidence>
<evidence type="ECO:0000256" key="7">
    <source>
        <dbReference type="SAM" id="MobiDB-lite"/>
    </source>
</evidence>
<reference evidence="10" key="1">
    <citation type="submission" date="2019-12" db="EMBL/GenBank/DDBJ databases">
        <title>Complete genome of Terracaulis silvestris 0127_4.</title>
        <authorList>
            <person name="Vieira S."/>
            <person name="Riedel T."/>
            <person name="Sproer C."/>
            <person name="Pascual J."/>
            <person name="Boedeker C."/>
            <person name="Overmann J."/>
        </authorList>
    </citation>
    <scope>NUCLEOTIDE SEQUENCE [LARGE SCALE GENOMIC DNA]</scope>
    <source>
        <strain evidence="10">0127_4</strain>
    </source>
</reference>
<dbReference type="Gene3D" id="1.10.760.10">
    <property type="entry name" value="Cytochrome c-like domain"/>
    <property type="match status" value="1"/>
</dbReference>
<evidence type="ECO:0000256" key="1">
    <source>
        <dbReference type="ARBA" id="ARBA00022448"/>
    </source>
</evidence>
<keyword evidence="1" id="KW-0813">Transport</keyword>
<dbReference type="GO" id="GO:0020037">
    <property type="term" value="F:heme binding"/>
    <property type="evidence" value="ECO:0007669"/>
    <property type="project" value="InterPro"/>
</dbReference>
<feature type="domain" description="Cytochrome c" evidence="8">
    <location>
        <begin position="74"/>
        <end position="174"/>
    </location>
</feature>
<evidence type="ECO:0000256" key="6">
    <source>
        <dbReference type="PROSITE-ProRule" id="PRU00433"/>
    </source>
</evidence>
<organism evidence="9 10">
    <name type="scientific">Terricaulis silvestris</name>
    <dbReference type="NCBI Taxonomy" id="2686094"/>
    <lineage>
        <taxon>Bacteria</taxon>
        <taxon>Pseudomonadati</taxon>
        <taxon>Pseudomonadota</taxon>
        <taxon>Alphaproteobacteria</taxon>
        <taxon>Caulobacterales</taxon>
        <taxon>Caulobacteraceae</taxon>
        <taxon>Terricaulis</taxon>
    </lineage>
</organism>
<gene>
    <name evidence="9" type="primary">cycM</name>
    <name evidence="9" type="ORF">DSM104635_02878</name>
</gene>
<dbReference type="InterPro" id="IPR036909">
    <property type="entry name" value="Cyt_c-like_dom_sf"/>
</dbReference>
<dbReference type="RefSeq" id="WP_158766838.1">
    <property type="nucleotide sequence ID" value="NZ_CP047045.1"/>
</dbReference>
<dbReference type="Pfam" id="PF00034">
    <property type="entry name" value="Cytochrom_C"/>
    <property type="match status" value="1"/>
</dbReference>
<evidence type="ECO:0000256" key="3">
    <source>
        <dbReference type="ARBA" id="ARBA00022723"/>
    </source>
</evidence>
<evidence type="ECO:0000256" key="4">
    <source>
        <dbReference type="ARBA" id="ARBA00022982"/>
    </source>
</evidence>
<evidence type="ECO:0000313" key="9">
    <source>
        <dbReference type="EMBL" id="QGZ96022.1"/>
    </source>
</evidence>
<feature type="region of interest" description="Disordered" evidence="7">
    <location>
        <begin position="176"/>
        <end position="214"/>
    </location>
</feature>
<evidence type="ECO:0000259" key="8">
    <source>
        <dbReference type="PROSITE" id="PS51007"/>
    </source>
</evidence>
<dbReference type="KEGG" id="tsv:DSM104635_02878"/>
<keyword evidence="2 6" id="KW-0349">Heme</keyword>
<dbReference type="Proteomes" id="UP000431269">
    <property type="component" value="Chromosome"/>
</dbReference>
<feature type="compositionally biased region" description="Low complexity" evidence="7">
    <location>
        <begin position="187"/>
        <end position="214"/>
    </location>
</feature>
<dbReference type="PROSITE" id="PS51007">
    <property type="entry name" value="CYTC"/>
    <property type="match status" value="1"/>
</dbReference>
<dbReference type="GO" id="GO:0009055">
    <property type="term" value="F:electron transfer activity"/>
    <property type="evidence" value="ECO:0007669"/>
    <property type="project" value="InterPro"/>
</dbReference>
<sequence length="214" mass="22027">MSDLRNNSILGALLASVLGVMGVGVLAEGVIHPNYPETPGYLPEVSLETGGGPASPAGPPDFGRLFADEAQLTALVERGERVHAQCVSCHTFDAGGANGQGPNLHDVFGRPAASHAGYEYSEAMQGHGGNWDYLALNDFLRSPAATVRGTKMAFAGLRDDEERVAMIAYLRSISPNSVSLPAPLPEPAAEASEGVAPPEGEAAPAEANTPTAPG</sequence>
<keyword evidence="5 6" id="KW-0408">Iron</keyword>
<keyword evidence="10" id="KW-1185">Reference proteome</keyword>
<evidence type="ECO:0000313" key="10">
    <source>
        <dbReference type="Proteomes" id="UP000431269"/>
    </source>
</evidence>
<evidence type="ECO:0000256" key="5">
    <source>
        <dbReference type="ARBA" id="ARBA00023004"/>
    </source>
</evidence>
<dbReference type="PRINTS" id="PR00604">
    <property type="entry name" value="CYTCHRMECIAB"/>
</dbReference>
<protein>
    <submittedName>
        <fullName evidence="9">Cytochrome c552</fullName>
    </submittedName>
</protein>
<dbReference type="AlphaFoldDB" id="A0A6I6MWM0"/>
<keyword evidence="3 6" id="KW-0479">Metal-binding</keyword>
<accession>A0A6I6MWM0</accession>
<dbReference type="InterPro" id="IPR002327">
    <property type="entry name" value="Cyt_c_1A/1B"/>
</dbReference>
<dbReference type="EMBL" id="CP047045">
    <property type="protein sequence ID" value="QGZ96022.1"/>
    <property type="molecule type" value="Genomic_DNA"/>
</dbReference>
<proteinExistence type="predicted"/>
<keyword evidence="4" id="KW-0249">Electron transport</keyword>
<dbReference type="GO" id="GO:0046872">
    <property type="term" value="F:metal ion binding"/>
    <property type="evidence" value="ECO:0007669"/>
    <property type="project" value="UniProtKB-KW"/>
</dbReference>
<name>A0A6I6MWM0_9CAUL</name>
<dbReference type="SUPFAM" id="SSF46626">
    <property type="entry name" value="Cytochrome c"/>
    <property type="match status" value="1"/>
</dbReference>
<dbReference type="PANTHER" id="PTHR11961">
    <property type="entry name" value="CYTOCHROME C"/>
    <property type="match status" value="1"/>
</dbReference>